<accession>A0A1J4NM18</accession>
<feature type="transmembrane region" description="Helical" evidence="2">
    <location>
        <begin position="12"/>
        <end position="34"/>
    </location>
</feature>
<organism evidence="3 4">
    <name type="scientific">Streptomyces mangrovisoli</name>
    <dbReference type="NCBI Taxonomy" id="1428628"/>
    <lineage>
        <taxon>Bacteria</taxon>
        <taxon>Bacillati</taxon>
        <taxon>Actinomycetota</taxon>
        <taxon>Actinomycetes</taxon>
        <taxon>Kitasatosporales</taxon>
        <taxon>Streptomycetaceae</taxon>
        <taxon>Streptomyces</taxon>
    </lineage>
</organism>
<protein>
    <submittedName>
        <fullName evidence="3">Uncharacterized protein</fullName>
    </submittedName>
</protein>
<dbReference type="NCBIfam" id="NF041681">
    <property type="entry name" value="HGxxPAAW"/>
    <property type="match status" value="1"/>
</dbReference>
<reference evidence="3" key="1">
    <citation type="submission" date="2016-10" db="EMBL/GenBank/DDBJ databases">
        <title>Genome sequence of Streptomyces mangrovisoli MUSC 149.</title>
        <authorList>
            <person name="Lee L.-H."/>
            <person name="Ser H.-L."/>
        </authorList>
    </citation>
    <scope>NUCLEOTIDE SEQUENCE [LARGE SCALE GENOMIC DNA]</scope>
    <source>
        <strain evidence="3">MUSC 149</strain>
    </source>
</reference>
<comment type="caution">
    <text evidence="3">The sequence shown here is derived from an EMBL/GenBank/DDBJ whole genome shotgun (WGS) entry which is preliminary data.</text>
</comment>
<dbReference type="Proteomes" id="UP000034196">
    <property type="component" value="Unassembled WGS sequence"/>
</dbReference>
<keyword evidence="2" id="KW-0472">Membrane</keyword>
<feature type="transmembrane region" description="Helical" evidence="2">
    <location>
        <begin position="40"/>
        <end position="61"/>
    </location>
</feature>
<evidence type="ECO:0000313" key="4">
    <source>
        <dbReference type="Proteomes" id="UP000034196"/>
    </source>
</evidence>
<proteinExistence type="predicted"/>
<dbReference type="STRING" id="1428628.WN71_038440"/>
<keyword evidence="4" id="KW-1185">Reference proteome</keyword>
<feature type="region of interest" description="Disordered" evidence="1">
    <location>
        <begin position="99"/>
        <end position="122"/>
    </location>
</feature>
<dbReference type="EMBL" id="LAVA02000151">
    <property type="protein sequence ID" value="OIJ62668.1"/>
    <property type="molecule type" value="Genomic_DNA"/>
</dbReference>
<gene>
    <name evidence="3" type="ORF">WN71_038440</name>
</gene>
<keyword evidence="2" id="KW-0812">Transmembrane</keyword>
<name>A0A1J4NM18_9ACTN</name>
<evidence type="ECO:0000256" key="1">
    <source>
        <dbReference type="SAM" id="MobiDB-lite"/>
    </source>
</evidence>
<dbReference type="AlphaFoldDB" id="A0A1J4NM18"/>
<dbReference type="OrthoDB" id="3874017at2"/>
<dbReference type="RefSeq" id="WP_046592480.1">
    <property type="nucleotide sequence ID" value="NZ_LAVA02000151.1"/>
</dbReference>
<evidence type="ECO:0000313" key="3">
    <source>
        <dbReference type="EMBL" id="OIJ62668.1"/>
    </source>
</evidence>
<keyword evidence="2" id="KW-1133">Transmembrane helix</keyword>
<sequence length="122" mass="12273">MHGDDPYDLGHTVAGWTGTVIASAGCALCGLAVITASGLLVAAGMAAILLAALVTWALHLAGWGKASGPRPPGEWGLRVRDGAAAHGHRDCLGCRLAGRRRSARTTAEDADVMPAPGAPARG</sequence>
<evidence type="ECO:0000256" key="2">
    <source>
        <dbReference type="SAM" id="Phobius"/>
    </source>
</evidence>